<evidence type="ECO:0000256" key="8">
    <source>
        <dbReference type="ARBA" id="ARBA00022801"/>
    </source>
</evidence>
<comment type="caution">
    <text evidence="14">Lacks conserved residue(s) required for the propagation of feature annotation.</text>
</comment>
<evidence type="ECO:0000256" key="14">
    <source>
        <dbReference type="HAMAP-Rule" id="MF_02081"/>
    </source>
</evidence>
<dbReference type="GO" id="GO:0008360">
    <property type="term" value="P:regulation of cell shape"/>
    <property type="evidence" value="ECO:0007669"/>
    <property type="project" value="UniProtKB-KW"/>
</dbReference>
<dbReference type="GO" id="GO:0009002">
    <property type="term" value="F:serine-type D-Ala-D-Ala carboxypeptidase activity"/>
    <property type="evidence" value="ECO:0007669"/>
    <property type="project" value="UniProtKB-UniRule"/>
</dbReference>
<evidence type="ECO:0000256" key="4">
    <source>
        <dbReference type="ARBA" id="ARBA00022519"/>
    </source>
</evidence>
<evidence type="ECO:0000259" key="15">
    <source>
        <dbReference type="Pfam" id="PF00905"/>
    </source>
</evidence>
<dbReference type="InterPro" id="IPR050515">
    <property type="entry name" value="Beta-lactam/transpept"/>
</dbReference>
<dbReference type="GO" id="GO:0005886">
    <property type="term" value="C:plasma membrane"/>
    <property type="evidence" value="ECO:0007669"/>
    <property type="project" value="UniProtKB-SubCell"/>
</dbReference>
<dbReference type="GO" id="GO:0009252">
    <property type="term" value="P:peptidoglycan biosynthetic process"/>
    <property type="evidence" value="ECO:0007669"/>
    <property type="project" value="UniProtKB-UniRule"/>
</dbReference>
<keyword evidence="3 14" id="KW-1003">Cell membrane</keyword>
<feature type="domain" description="Penicillin-binding protein transpeptidase" evidence="15">
    <location>
        <begin position="291"/>
        <end position="628"/>
    </location>
</feature>
<dbReference type="SUPFAM" id="SSF56601">
    <property type="entry name" value="beta-lactamase/transpeptidase-like"/>
    <property type="match status" value="1"/>
</dbReference>
<evidence type="ECO:0000256" key="5">
    <source>
        <dbReference type="ARBA" id="ARBA00022645"/>
    </source>
</evidence>
<protein>
    <recommendedName>
        <fullName evidence="14">Peptidoglycan D,D-transpeptidase MrdA</fullName>
        <ecNumber evidence="14">3.4.16.4</ecNumber>
    </recommendedName>
    <alternativeName>
        <fullName evidence="14">Penicillin-binding protein 2</fullName>
        <shortName evidence="14">PBP-2</shortName>
    </alternativeName>
</protein>
<dbReference type="Pfam" id="PF00905">
    <property type="entry name" value="Transpeptidase"/>
    <property type="match status" value="1"/>
</dbReference>
<dbReference type="Gene3D" id="3.40.710.10">
    <property type="entry name" value="DD-peptidase/beta-lactamase superfamily"/>
    <property type="match status" value="1"/>
</dbReference>
<dbReference type="InterPro" id="IPR005311">
    <property type="entry name" value="PBP_dimer"/>
</dbReference>
<accession>A0A2N7VU24</accession>
<name>A0A2N7VU24_9BURK</name>
<evidence type="ECO:0000256" key="1">
    <source>
        <dbReference type="ARBA" id="ARBA00004167"/>
    </source>
</evidence>
<dbReference type="GO" id="GO:0071555">
    <property type="term" value="P:cell wall organization"/>
    <property type="evidence" value="ECO:0007669"/>
    <property type="project" value="UniProtKB-KW"/>
</dbReference>
<keyword evidence="12 14" id="KW-0472">Membrane</keyword>
<dbReference type="InterPro" id="IPR001460">
    <property type="entry name" value="PCN-bd_Tpept"/>
</dbReference>
<evidence type="ECO:0000259" key="16">
    <source>
        <dbReference type="Pfam" id="PF03717"/>
    </source>
</evidence>
<keyword evidence="4 14" id="KW-0997">Cell inner membrane</keyword>
<reference evidence="17 18" key="1">
    <citation type="submission" date="2018-01" db="EMBL/GenBank/DDBJ databases">
        <title>Whole genome analyses suggest that Burkholderia sensu lato contains two further novel genera in the rhizoxinica-symbiotica group Mycetohabitans gen. nov., and Trinickia gen. nov.: implications for the evolution of diazotrophy and nodulation in the Burkholderiaceae.</title>
        <authorList>
            <person name="Estrada-de los Santos P."/>
            <person name="Palmer M."/>
            <person name="Chavez-Ramirez B."/>
            <person name="Beukes C."/>
            <person name="Steenkamp E.T."/>
            <person name="Hirsch A.M."/>
            <person name="Manyaka P."/>
            <person name="Maluk M."/>
            <person name="Lafos M."/>
            <person name="Crook M."/>
            <person name="Gross E."/>
            <person name="Simon M.F."/>
            <person name="Bueno dos Reis Junior F."/>
            <person name="Poole P.S."/>
            <person name="Venter S.N."/>
            <person name="James E.K."/>
        </authorList>
    </citation>
    <scope>NUCLEOTIDE SEQUENCE [LARGE SCALE GENOMIC DNA]</scope>
    <source>
        <strain evidence="17 18">GP25-8</strain>
    </source>
</reference>
<evidence type="ECO:0000256" key="6">
    <source>
        <dbReference type="ARBA" id="ARBA00022670"/>
    </source>
</evidence>
<dbReference type="Pfam" id="PF03717">
    <property type="entry name" value="PBP_dimer"/>
    <property type="match status" value="1"/>
</dbReference>
<dbReference type="GO" id="GO:0006508">
    <property type="term" value="P:proteolysis"/>
    <property type="evidence" value="ECO:0007669"/>
    <property type="project" value="UniProtKB-KW"/>
</dbReference>
<organism evidence="17 18">
    <name type="scientific">Trinickia soli</name>
    <dbReference type="NCBI Taxonomy" id="380675"/>
    <lineage>
        <taxon>Bacteria</taxon>
        <taxon>Pseudomonadati</taxon>
        <taxon>Pseudomonadota</taxon>
        <taxon>Betaproteobacteria</taxon>
        <taxon>Burkholderiales</taxon>
        <taxon>Burkholderiaceae</taxon>
        <taxon>Trinickia</taxon>
    </lineage>
</organism>
<dbReference type="EC" id="3.4.16.4" evidence="14"/>
<dbReference type="SUPFAM" id="SSF56519">
    <property type="entry name" value="Penicillin binding protein dimerisation domain"/>
    <property type="match status" value="1"/>
</dbReference>
<evidence type="ECO:0000256" key="12">
    <source>
        <dbReference type="ARBA" id="ARBA00023136"/>
    </source>
</evidence>
<evidence type="ECO:0000256" key="13">
    <source>
        <dbReference type="ARBA" id="ARBA00023316"/>
    </source>
</evidence>
<keyword evidence="10 14" id="KW-0573">Peptidoglycan synthesis</keyword>
<dbReference type="Proteomes" id="UP000235347">
    <property type="component" value="Unassembled WGS sequence"/>
</dbReference>
<keyword evidence="13 14" id="KW-0961">Cell wall biogenesis/degradation</keyword>
<keyword evidence="7 14" id="KW-0812">Transmembrane</keyword>
<comment type="function">
    <text evidence="14">Catalyzes cross-linking of the peptidoglycan cell wall.</text>
</comment>
<comment type="catalytic activity">
    <reaction evidence="14">
        <text>Preferential cleavage: (Ac)2-L-Lys-D-Ala-|-D-Ala. Also transpeptidation of peptidyl-alanyl moieties that are N-acyl substituents of D-alanine.</text>
        <dbReference type="EC" id="3.4.16.4"/>
    </reaction>
</comment>
<dbReference type="PANTHER" id="PTHR30627:SF2">
    <property type="entry name" value="PEPTIDOGLYCAN D,D-TRANSPEPTIDASE MRDA"/>
    <property type="match status" value="1"/>
</dbReference>
<evidence type="ECO:0000256" key="10">
    <source>
        <dbReference type="ARBA" id="ARBA00022984"/>
    </source>
</evidence>
<evidence type="ECO:0000313" key="18">
    <source>
        <dbReference type="Proteomes" id="UP000235347"/>
    </source>
</evidence>
<comment type="subcellular location">
    <subcellularLocation>
        <location evidence="14">Cell inner membrane</location>
        <topology evidence="14">Single-pass membrane protein</topology>
    </subcellularLocation>
    <subcellularLocation>
        <location evidence="2">Cell membrane</location>
    </subcellularLocation>
    <subcellularLocation>
        <location evidence="1">Membrane</location>
        <topology evidence="1">Single-pass membrane protein</topology>
    </subcellularLocation>
</comment>
<dbReference type="EMBL" id="PNYB01000018">
    <property type="protein sequence ID" value="PMS20643.1"/>
    <property type="molecule type" value="Genomic_DNA"/>
</dbReference>
<dbReference type="AlphaFoldDB" id="A0A2N7VU24"/>
<comment type="caution">
    <text evidence="17">The sequence shown here is derived from an EMBL/GenBank/DDBJ whole genome shotgun (WGS) entry which is preliminary data.</text>
</comment>
<gene>
    <name evidence="14 17" type="primary">mrdA</name>
    <name evidence="17" type="ORF">C0Z19_20050</name>
</gene>
<comment type="similarity">
    <text evidence="14">Belongs to the transpeptidase family. MrdA subfamily.</text>
</comment>
<evidence type="ECO:0000256" key="3">
    <source>
        <dbReference type="ARBA" id="ARBA00022475"/>
    </source>
</evidence>
<dbReference type="InterPro" id="IPR036138">
    <property type="entry name" value="PBP_dimer_sf"/>
</dbReference>
<evidence type="ECO:0000313" key="17">
    <source>
        <dbReference type="EMBL" id="PMS20643.1"/>
    </source>
</evidence>
<dbReference type="PANTHER" id="PTHR30627">
    <property type="entry name" value="PEPTIDOGLYCAN D,D-TRANSPEPTIDASE"/>
    <property type="match status" value="1"/>
</dbReference>
<evidence type="ECO:0000256" key="7">
    <source>
        <dbReference type="ARBA" id="ARBA00022692"/>
    </source>
</evidence>
<proteinExistence type="inferred from homology"/>
<keyword evidence="9 14" id="KW-0133">Cell shape</keyword>
<evidence type="ECO:0000256" key="2">
    <source>
        <dbReference type="ARBA" id="ARBA00004236"/>
    </source>
</evidence>
<feature type="transmembrane region" description="Helical" evidence="14">
    <location>
        <begin position="26"/>
        <end position="45"/>
    </location>
</feature>
<dbReference type="InterPro" id="IPR012338">
    <property type="entry name" value="Beta-lactam/transpept-like"/>
</dbReference>
<dbReference type="GO" id="GO:0008658">
    <property type="term" value="F:penicillin binding"/>
    <property type="evidence" value="ECO:0007669"/>
    <property type="project" value="InterPro"/>
</dbReference>
<sequence length="637" mass="69661">MHERAPSPIHHHADAQSRPASFRTRLVLAGLFALAGFALLGWRMLHLQLVHGARYALQADGNRIAVAPIEPARGAILDRNGVVLAHNQFTHTLEITLSQLDDTVDHVIDELATLVSINHADRARFHKLRNDYKRMDAVPIRSGLTDEEVARFTAQRFRFPGVDVGVQTFRHYPLGSTAAHVVGYVGRISDPDRTRIAALSDKNGTTSDAYDPRRDANNYSGADSIGKIGVEQHYETELRGLTGFEQVETTAGGRPVRTLSRTPSSPGNNLVLSIDAGLQRYAEQTFAGRRGALVAIEPATGEILAFVSAPAFDPNAFVGGIDQSTWSALSQSPDHPLLNRPLQGIYPPGSTYKPFMALAALTLGARTPQWAFLDPGHYKVGNQVFRNDVPTGHGRVDLHRAITVSNNTYFYMLAHEMGVDAIAQFMKPWSFGQLTGIDIAGEARGVLPSTEWKRQAFPRQPQWYEGDTVSLGNGQGYNAFTILQLAHAVATLANDGVAMTPRLVRAIENPRSGERTARAPLERARIDVRQQDLDIVKRAMQDANMHRSGTAYGTFKDAPFSSAGKTGTSQVFSLRGAQYRKDVVAEHLRDHALYVGYAPAEQPRIAVAVIIENGGWGRVAAPVAREVMARWLAQDGA</sequence>
<keyword evidence="5 14" id="KW-0121">Carboxypeptidase</keyword>
<dbReference type="HAMAP" id="MF_02081">
    <property type="entry name" value="MrdA_transpept"/>
    <property type="match status" value="1"/>
</dbReference>
<comment type="pathway">
    <text evidence="14">Cell wall biogenesis; peptidoglycan biosynthesis.</text>
</comment>
<feature type="domain" description="Penicillin-binding protein dimerisation" evidence="16">
    <location>
        <begin position="69"/>
        <end position="259"/>
    </location>
</feature>
<keyword evidence="8 14" id="KW-0378">Hydrolase</keyword>
<keyword evidence="18" id="KW-1185">Reference proteome</keyword>
<keyword evidence="6 14" id="KW-0645">Protease</keyword>
<dbReference type="Gene3D" id="3.90.1310.10">
    <property type="entry name" value="Penicillin-binding protein 2a (Domain 2)"/>
    <property type="match status" value="1"/>
</dbReference>
<dbReference type="InterPro" id="IPR017790">
    <property type="entry name" value="Penicillin-binding_protein_2"/>
</dbReference>
<feature type="active site" description="Acyl-ester intermediate" evidence="14">
    <location>
        <position position="350"/>
    </location>
</feature>
<evidence type="ECO:0000256" key="9">
    <source>
        <dbReference type="ARBA" id="ARBA00022960"/>
    </source>
</evidence>
<keyword evidence="11 14" id="KW-1133">Transmembrane helix</keyword>
<evidence type="ECO:0000256" key="11">
    <source>
        <dbReference type="ARBA" id="ARBA00022989"/>
    </source>
</evidence>
<dbReference type="NCBIfam" id="TIGR03423">
    <property type="entry name" value="pbp2_mrdA"/>
    <property type="match status" value="1"/>
</dbReference>
<dbReference type="GO" id="GO:0071972">
    <property type="term" value="F:peptidoglycan L,D-transpeptidase activity"/>
    <property type="evidence" value="ECO:0007669"/>
    <property type="project" value="TreeGrafter"/>
</dbReference>